<evidence type="ECO:0000256" key="7">
    <source>
        <dbReference type="SAM" id="MobiDB-lite"/>
    </source>
</evidence>
<organism evidence="10 11">
    <name type="scientific">Venturia nashicola</name>
    <dbReference type="NCBI Taxonomy" id="86259"/>
    <lineage>
        <taxon>Eukaryota</taxon>
        <taxon>Fungi</taxon>
        <taxon>Dikarya</taxon>
        <taxon>Ascomycota</taxon>
        <taxon>Pezizomycotina</taxon>
        <taxon>Dothideomycetes</taxon>
        <taxon>Pleosporomycetidae</taxon>
        <taxon>Venturiales</taxon>
        <taxon>Venturiaceae</taxon>
        <taxon>Venturia</taxon>
    </lineage>
</organism>
<dbReference type="Pfam" id="PF00930">
    <property type="entry name" value="DPPIV_N"/>
    <property type="match status" value="1"/>
</dbReference>
<dbReference type="GO" id="GO:0008236">
    <property type="term" value="F:serine-type peptidase activity"/>
    <property type="evidence" value="ECO:0007669"/>
    <property type="project" value="UniProtKB-KW"/>
</dbReference>
<feature type="domain" description="Peptidase S9 prolyl oligopeptidase catalytic" evidence="8">
    <location>
        <begin position="589"/>
        <end position="781"/>
    </location>
</feature>
<comment type="similarity">
    <text evidence="2">Belongs to the peptidase S9B family.</text>
</comment>
<dbReference type="Pfam" id="PF00326">
    <property type="entry name" value="Peptidase_S9"/>
    <property type="match status" value="1"/>
</dbReference>
<dbReference type="InterPro" id="IPR001375">
    <property type="entry name" value="Peptidase_S9_cat"/>
</dbReference>
<gene>
    <name evidence="10" type="ORF">E6O75_ATG05863</name>
</gene>
<keyword evidence="4" id="KW-0645">Protease</keyword>
<dbReference type="EC" id="3.4.14.5" evidence="3"/>
<keyword evidence="5" id="KW-0720">Serine protease</keyword>
<protein>
    <recommendedName>
        <fullName evidence="3">dipeptidyl-peptidase IV</fullName>
        <ecNumber evidence="3">3.4.14.5</ecNumber>
    </recommendedName>
</protein>
<reference evidence="10 11" key="1">
    <citation type="submission" date="2019-04" db="EMBL/GenBank/DDBJ databases">
        <title>High contiguity whole genome sequence and gene annotation resource for two Venturia nashicola isolates.</title>
        <authorList>
            <person name="Prokchorchik M."/>
            <person name="Won K."/>
            <person name="Lee Y."/>
            <person name="Choi E.D."/>
            <person name="Segonzac C."/>
            <person name="Sohn K.H."/>
        </authorList>
    </citation>
    <scope>NUCLEOTIDE SEQUENCE [LARGE SCALE GENOMIC DNA]</scope>
    <source>
        <strain evidence="10 11">PRI2</strain>
    </source>
</reference>
<dbReference type="Proteomes" id="UP000298493">
    <property type="component" value="Unassembled WGS sequence"/>
</dbReference>
<dbReference type="AlphaFoldDB" id="A0A4Z1NRK1"/>
<dbReference type="PANTHER" id="PTHR11731:SF118">
    <property type="entry name" value="BLR1971 PROTEIN"/>
    <property type="match status" value="1"/>
</dbReference>
<evidence type="ECO:0000313" key="10">
    <source>
        <dbReference type="EMBL" id="TID18742.1"/>
    </source>
</evidence>
<dbReference type="InterPro" id="IPR050278">
    <property type="entry name" value="Serine_Prot_S9B/DPPIV"/>
</dbReference>
<evidence type="ECO:0000259" key="8">
    <source>
        <dbReference type="Pfam" id="PF00326"/>
    </source>
</evidence>
<evidence type="ECO:0000256" key="3">
    <source>
        <dbReference type="ARBA" id="ARBA00012062"/>
    </source>
</evidence>
<evidence type="ECO:0000256" key="6">
    <source>
        <dbReference type="ARBA" id="ARBA00023180"/>
    </source>
</evidence>
<evidence type="ECO:0000256" key="5">
    <source>
        <dbReference type="ARBA" id="ARBA00022825"/>
    </source>
</evidence>
<dbReference type="GO" id="GO:0008239">
    <property type="term" value="F:dipeptidyl-peptidase activity"/>
    <property type="evidence" value="ECO:0007669"/>
    <property type="project" value="UniProtKB-EC"/>
</dbReference>
<keyword evidence="4" id="KW-0031">Aminopeptidase</keyword>
<dbReference type="PANTHER" id="PTHR11731">
    <property type="entry name" value="PROTEASE FAMILY S9B,C DIPEPTIDYL-PEPTIDASE IV-RELATED"/>
    <property type="match status" value="1"/>
</dbReference>
<dbReference type="EMBL" id="SNSC02000013">
    <property type="protein sequence ID" value="TID18742.1"/>
    <property type="molecule type" value="Genomic_DNA"/>
</dbReference>
<accession>A0A4Z1NRK1</accession>
<feature type="compositionally biased region" description="Polar residues" evidence="7">
    <location>
        <begin position="139"/>
        <end position="158"/>
    </location>
</feature>
<comment type="catalytic activity">
    <reaction evidence="1">
        <text>Release of an N-terminal dipeptide, Xaa-Yaa-|-Zaa-, from a polypeptide, preferentially when Yaa is Pro, provided Zaa is neither Pro nor hydroxyproline.</text>
        <dbReference type="EC" id="3.4.14.5"/>
    </reaction>
</comment>
<evidence type="ECO:0000313" key="11">
    <source>
        <dbReference type="Proteomes" id="UP000298493"/>
    </source>
</evidence>
<feature type="region of interest" description="Disordered" evidence="7">
    <location>
        <begin position="136"/>
        <end position="182"/>
    </location>
</feature>
<dbReference type="SUPFAM" id="SSF82171">
    <property type="entry name" value="DPP6 N-terminal domain-like"/>
    <property type="match status" value="1"/>
</dbReference>
<comment type="caution">
    <text evidence="10">The sequence shown here is derived from an EMBL/GenBank/DDBJ whole genome shotgun (WGS) entry which is preliminary data.</text>
</comment>
<dbReference type="InterPro" id="IPR002469">
    <property type="entry name" value="Peptidase_S9B_N"/>
</dbReference>
<dbReference type="Gene3D" id="2.140.10.30">
    <property type="entry name" value="Dipeptidylpeptidase IV, N-terminal domain"/>
    <property type="match status" value="1"/>
</dbReference>
<name>A0A4Z1NRK1_9PEZI</name>
<dbReference type="InterPro" id="IPR029058">
    <property type="entry name" value="AB_hydrolase_fold"/>
</dbReference>
<sequence length="810" mass="90856">MPSSVAAQGTAADYDRMEKYAKGLESCAQPTVEPHWLPSNESFWYRKVDPRNASEFVFVDAVKGVRKPAFDHVKLAQALSAKNIPANASSLPFTSIVPTADGSVVRFRAGGQAWQFDSNSTLTPFLGDLGEGRLEKITDNSTSTPADGSQPQITSRQTKLGRPPIKRADSNRITSRQSKLGRPPILNIKRADRNFLSNTSSRNEPSIGNFSSKFPDGKITRVIPSIVAGYSIVFDTTPPQEHPVYMIESSPKNQTQPLLRAMKEQWTERGYLKPGDKIEHDHVRLFKDGKEIPIDDALFKNPYYTVDFGWNLKGTEYYILYNERGHQTMRIIGIALDGSVRVVYEETSKTFIDYSTKLVGFALGETPSNASGWVNPGQLTGKDELIWASERSGWNHLYMINIKNGTLKPITQGEWVMKHVTDVEEESRQLWFEGLGMVPGQDYYHSHLARINFDGTGMKILTADVDASHTWELSPWGASTNFTPKYFIDRYSRVDLPVKIVLRSAETGKVIVDLEEGSMDCYKSAGWTVPERFVAKGRDGKTDIYGIIIKPHNFDPNKKYPVFEYIYGGPNDFFVPKTFNPKNGATLRAYEYAQLGFAVVRIDGMGTNWRHKSFNDFCYKNFNDGGFLDRIAWMKKAQETRPWMDLERVGLSGISHGGHNAMSALLHHPSFYKVGVADSGSHDPRMDKLGWTESWMGYPVDQSYIDNSNVVNAHKLKGSLMLMVPELDFNVDPATTMQASDALITAGKDHDLVVITREDHAAGTMTRYGLRKQHDFFVRELMGVLPPKRNNLPSTGDGHFIRIKGGEKGL</sequence>
<feature type="domain" description="Dipeptidylpeptidase IV N-terminal" evidence="9">
    <location>
        <begin position="286"/>
        <end position="497"/>
    </location>
</feature>
<keyword evidence="4" id="KW-0378">Hydrolase</keyword>
<dbReference type="STRING" id="86259.A0A4Z1NRK1"/>
<dbReference type="GO" id="GO:0004177">
    <property type="term" value="F:aminopeptidase activity"/>
    <property type="evidence" value="ECO:0007669"/>
    <property type="project" value="UniProtKB-KW"/>
</dbReference>
<evidence type="ECO:0000256" key="4">
    <source>
        <dbReference type="ARBA" id="ARBA00022438"/>
    </source>
</evidence>
<dbReference type="Gene3D" id="3.40.50.1820">
    <property type="entry name" value="alpha/beta hydrolase"/>
    <property type="match status" value="1"/>
</dbReference>
<evidence type="ECO:0000259" key="9">
    <source>
        <dbReference type="Pfam" id="PF00930"/>
    </source>
</evidence>
<evidence type="ECO:0000256" key="1">
    <source>
        <dbReference type="ARBA" id="ARBA00001257"/>
    </source>
</evidence>
<proteinExistence type="inferred from homology"/>
<dbReference type="SUPFAM" id="SSF53474">
    <property type="entry name" value="alpha/beta-Hydrolases"/>
    <property type="match status" value="1"/>
</dbReference>
<keyword evidence="6" id="KW-0325">Glycoprotein</keyword>
<keyword evidence="11" id="KW-1185">Reference proteome</keyword>
<dbReference type="GO" id="GO:0006508">
    <property type="term" value="P:proteolysis"/>
    <property type="evidence" value="ECO:0007669"/>
    <property type="project" value="InterPro"/>
</dbReference>
<evidence type="ECO:0000256" key="2">
    <source>
        <dbReference type="ARBA" id="ARBA00006150"/>
    </source>
</evidence>